<name>A0A5C3PEX9_9APHY</name>
<evidence type="ECO:0000313" key="3">
    <source>
        <dbReference type="Proteomes" id="UP000308197"/>
    </source>
</evidence>
<dbReference type="Proteomes" id="UP000308197">
    <property type="component" value="Unassembled WGS sequence"/>
</dbReference>
<evidence type="ECO:0000313" key="2">
    <source>
        <dbReference type="EMBL" id="TFK87577.1"/>
    </source>
</evidence>
<feature type="compositionally biased region" description="Low complexity" evidence="1">
    <location>
        <begin position="124"/>
        <end position="136"/>
    </location>
</feature>
<dbReference type="InParanoid" id="A0A5C3PEX9"/>
<feature type="region of interest" description="Disordered" evidence="1">
    <location>
        <begin position="1"/>
        <end position="182"/>
    </location>
</feature>
<keyword evidence="3" id="KW-1185">Reference proteome</keyword>
<protein>
    <submittedName>
        <fullName evidence="2">Uncharacterized protein</fullName>
    </submittedName>
</protein>
<proteinExistence type="predicted"/>
<organism evidence="2 3">
    <name type="scientific">Polyporus arcularius HHB13444</name>
    <dbReference type="NCBI Taxonomy" id="1314778"/>
    <lineage>
        <taxon>Eukaryota</taxon>
        <taxon>Fungi</taxon>
        <taxon>Dikarya</taxon>
        <taxon>Basidiomycota</taxon>
        <taxon>Agaricomycotina</taxon>
        <taxon>Agaricomycetes</taxon>
        <taxon>Polyporales</taxon>
        <taxon>Polyporaceae</taxon>
        <taxon>Polyporus</taxon>
    </lineage>
</organism>
<dbReference type="AlphaFoldDB" id="A0A5C3PEX9"/>
<feature type="compositionally biased region" description="Acidic residues" evidence="1">
    <location>
        <begin position="39"/>
        <end position="51"/>
    </location>
</feature>
<feature type="compositionally biased region" description="Polar residues" evidence="1">
    <location>
        <begin position="1"/>
        <end position="17"/>
    </location>
</feature>
<feature type="compositionally biased region" description="Pro residues" evidence="1">
    <location>
        <begin position="58"/>
        <end position="74"/>
    </location>
</feature>
<sequence>MPFRPTSSAGRPSSARPTTGRPGTAGYFDRDPQYTYDYSLDEEDEDDESDAGDVFAFGPPPTATSPITPPPPTWDPNSVDRVGPDPGPSQPYHRAPYPLSPVESPPSTDSQNQDDDPYRMRRMAPPSASTVPTTATGRFTGVSSAISSREVHVSLTQGERGKGKDRPPSTARSTSFPSVADSASIKNRAVPAAVDSQLAENQLQYDEVEPCAASVSESNFASLVWQTSALATSDTSSLFALFQFLGVRSCSIPFSGRDGSHPRRLVGYSVQRLPIPGRLVGYISLVCGSHSRPLQTVSRESLSSSRSWPKVSGGSMKWNLRCRHAAGPDVR</sequence>
<evidence type="ECO:0000256" key="1">
    <source>
        <dbReference type="SAM" id="MobiDB-lite"/>
    </source>
</evidence>
<gene>
    <name evidence="2" type="ORF">K466DRAFT_105410</name>
</gene>
<dbReference type="EMBL" id="ML211147">
    <property type="protein sequence ID" value="TFK87577.1"/>
    <property type="molecule type" value="Genomic_DNA"/>
</dbReference>
<reference evidence="2 3" key="1">
    <citation type="journal article" date="2019" name="Nat. Ecol. Evol.">
        <title>Megaphylogeny resolves global patterns of mushroom evolution.</title>
        <authorList>
            <person name="Varga T."/>
            <person name="Krizsan K."/>
            <person name="Foldi C."/>
            <person name="Dima B."/>
            <person name="Sanchez-Garcia M."/>
            <person name="Sanchez-Ramirez S."/>
            <person name="Szollosi G.J."/>
            <person name="Szarkandi J.G."/>
            <person name="Papp V."/>
            <person name="Albert L."/>
            <person name="Andreopoulos W."/>
            <person name="Angelini C."/>
            <person name="Antonin V."/>
            <person name="Barry K.W."/>
            <person name="Bougher N.L."/>
            <person name="Buchanan P."/>
            <person name="Buyck B."/>
            <person name="Bense V."/>
            <person name="Catcheside P."/>
            <person name="Chovatia M."/>
            <person name="Cooper J."/>
            <person name="Damon W."/>
            <person name="Desjardin D."/>
            <person name="Finy P."/>
            <person name="Geml J."/>
            <person name="Haridas S."/>
            <person name="Hughes K."/>
            <person name="Justo A."/>
            <person name="Karasinski D."/>
            <person name="Kautmanova I."/>
            <person name="Kiss B."/>
            <person name="Kocsube S."/>
            <person name="Kotiranta H."/>
            <person name="LaButti K.M."/>
            <person name="Lechner B.E."/>
            <person name="Liimatainen K."/>
            <person name="Lipzen A."/>
            <person name="Lukacs Z."/>
            <person name="Mihaltcheva S."/>
            <person name="Morgado L.N."/>
            <person name="Niskanen T."/>
            <person name="Noordeloos M.E."/>
            <person name="Ohm R.A."/>
            <person name="Ortiz-Santana B."/>
            <person name="Ovrebo C."/>
            <person name="Racz N."/>
            <person name="Riley R."/>
            <person name="Savchenko A."/>
            <person name="Shiryaev A."/>
            <person name="Soop K."/>
            <person name="Spirin V."/>
            <person name="Szebenyi C."/>
            <person name="Tomsovsky M."/>
            <person name="Tulloss R.E."/>
            <person name="Uehling J."/>
            <person name="Grigoriev I.V."/>
            <person name="Vagvolgyi C."/>
            <person name="Papp T."/>
            <person name="Martin F.M."/>
            <person name="Miettinen O."/>
            <person name="Hibbett D.S."/>
            <person name="Nagy L.G."/>
        </authorList>
    </citation>
    <scope>NUCLEOTIDE SEQUENCE [LARGE SCALE GENOMIC DNA]</scope>
    <source>
        <strain evidence="2 3">HHB13444</strain>
    </source>
</reference>
<accession>A0A5C3PEX9</accession>